<reference evidence="1 2" key="1">
    <citation type="submission" date="2018-11" db="EMBL/GenBank/DDBJ databases">
        <title>Complete genome sequence of Paenibacillus baekrokdamisoli strain KCTC 33723.</title>
        <authorList>
            <person name="Kang S.W."/>
            <person name="Lee K.C."/>
            <person name="Kim K.K."/>
            <person name="Kim J.S."/>
            <person name="Kim D.S."/>
            <person name="Ko S.H."/>
            <person name="Yang S.H."/>
            <person name="Lee J.S."/>
        </authorList>
    </citation>
    <scope>NUCLEOTIDE SEQUENCE [LARGE SCALE GENOMIC DNA]</scope>
    <source>
        <strain evidence="1 2">KCTC 33723</strain>
    </source>
</reference>
<dbReference type="EMBL" id="AP019308">
    <property type="protein sequence ID" value="BBH20459.1"/>
    <property type="molecule type" value="Genomic_DNA"/>
</dbReference>
<organism evidence="1 2">
    <name type="scientific">Paenibacillus baekrokdamisoli</name>
    <dbReference type="NCBI Taxonomy" id="1712516"/>
    <lineage>
        <taxon>Bacteria</taxon>
        <taxon>Bacillati</taxon>
        <taxon>Bacillota</taxon>
        <taxon>Bacilli</taxon>
        <taxon>Bacillales</taxon>
        <taxon>Paenibacillaceae</taxon>
        <taxon>Paenibacillus</taxon>
    </lineage>
</organism>
<sequence length="268" mass="30867">MNCISHDLNFSVPDTGTHSSYKYYASIKKDLDLFFFILNTIMISDYIPYHARMTLEVIDGKANEEDFIKSPEELLKKNPGKNVKKLRKHSQELLEMILSRVVDNFQVYIVSLIREVLVVKPEILHNKQPSISIEQVLKSDSIEALLQEVIESKISSLANKGFGNIEEWCLQNGIPLVVDNDRKEKIVEFIALRNIIVHNRCIVDDKFLKAVPRSKYQQGAIRELEVDDLYDVVNTLGTIVTNTDESTIQKYCLNRNLINSDSKFRVEF</sequence>
<evidence type="ECO:0000313" key="1">
    <source>
        <dbReference type="EMBL" id="BBH20459.1"/>
    </source>
</evidence>
<gene>
    <name evidence="1" type="ORF">Back11_18040</name>
</gene>
<evidence type="ECO:0000313" key="2">
    <source>
        <dbReference type="Proteomes" id="UP000275368"/>
    </source>
</evidence>
<dbReference type="Proteomes" id="UP000275368">
    <property type="component" value="Chromosome"/>
</dbReference>
<keyword evidence="2" id="KW-1185">Reference proteome</keyword>
<protein>
    <recommendedName>
        <fullName evidence="3">RiboL-PSP-HEPN domain-containing protein</fullName>
    </recommendedName>
</protein>
<proteinExistence type="predicted"/>
<dbReference type="KEGG" id="pbk:Back11_18040"/>
<dbReference type="OrthoDB" id="244835at2"/>
<name>A0A3G9JBS9_9BACL</name>
<evidence type="ECO:0008006" key="3">
    <source>
        <dbReference type="Google" id="ProtNLM"/>
    </source>
</evidence>
<accession>A0A3G9JBS9</accession>
<dbReference type="AlphaFoldDB" id="A0A3G9JBS9"/>